<protein>
    <submittedName>
        <fullName evidence="4">Uncharacterized protein</fullName>
    </submittedName>
</protein>
<evidence type="ECO:0000256" key="2">
    <source>
        <dbReference type="SAM" id="Phobius"/>
    </source>
</evidence>
<keyword evidence="2" id="KW-1133">Transmembrane helix</keyword>
<dbReference type="PROSITE" id="PS50244">
    <property type="entry name" value="S5A_REDUCTASE"/>
    <property type="match status" value="1"/>
</dbReference>
<dbReference type="Gene3D" id="1.20.120.1630">
    <property type="match status" value="1"/>
</dbReference>
<dbReference type="PANTHER" id="PTHR32251:SF15">
    <property type="entry name" value="3-OXO-5-ALPHA-STEROID 4-DEHYDROGENASE (DUF1295)"/>
    <property type="match status" value="1"/>
</dbReference>
<feature type="transmembrane region" description="Helical" evidence="2">
    <location>
        <begin position="109"/>
        <end position="129"/>
    </location>
</feature>
<dbReference type="EMBL" id="HBFK01019104">
    <property type="protein sequence ID" value="CAD8745336.1"/>
    <property type="molecule type" value="Transcribed_RNA"/>
</dbReference>
<feature type="transmembrane region" description="Helical" evidence="2">
    <location>
        <begin position="46"/>
        <end position="63"/>
    </location>
</feature>
<evidence type="ECO:0000313" key="3">
    <source>
        <dbReference type="EMBL" id="CAD8745336.1"/>
    </source>
</evidence>
<feature type="transmembrane region" description="Helical" evidence="2">
    <location>
        <begin position="12"/>
        <end position="34"/>
    </location>
</feature>
<proteinExistence type="predicted"/>
<dbReference type="Pfam" id="PF06966">
    <property type="entry name" value="DUF1295"/>
    <property type="match status" value="1"/>
</dbReference>
<feature type="compositionally biased region" description="Basic and acidic residues" evidence="1">
    <location>
        <begin position="296"/>
        <end position="305"/>
    </location>
</feature>
<evidence type="ECO:0000256" key="1">
    <source>
        <dbReference type="SAM" id="MobiDB-lite"/>
    </source>
</evidence>
<feature type="transmembrane region" description="Helical" evidence="2">
    <location>
        <begin position="141"/>
        <end position="161"/>
    </location>
</feature>
<feature type="transmembrane region" description="Helical" evidence="2">
    <location>
        <begin position="193"/>
        <end position="213"/>
    </location>
</feature>
<organism evidence="4">
    <name type="scientific">Hemiselmis andersenii</name>
    <name type="common">Cryptophyte alga</name>
    <dbReference type="NCBI Taxonomy" id="464988"/>
    <lineage>
        <taxon>Eukaryota</taxon>
        <taxon>Cryptophyceae</taxon>
        <taxon>Cryptomonadales</taxon>
        <taxon>Hemiselmidaceae</taxon>
        <taxon>Hemiselmis</taxon>
    </lineage>
</organism>
<dbReference type="GO" id="GO:0016020">
    <property type="term" value="C:membrane"/>
    <property type="evidence" value="ECO:0007669"/>
    <property type="project" value="TreeGrafter"/>
</dbReference>
<dbReference type="EMBL" id="HBFX01020528">
    <property type="protein sequence ID" value="CAD8957933.1"/>
    <property type="molecule type" value="Transcribed_RNA"/>
</dbReference>
<feature type="region of interest" description="Disordered" evidence="1">
    <location>
        <begin position="296"/>
        <end position="334"/>
    </location>
</feature>
<evidence type="ECO:0000313" key="4">
    <source>
        <dbReference type="EMBL" id="CAD8957933.1"/>
    </source>
</evidence>
<dbReference type="PANTHER" id="PTHR32251">
    <property type="entry name" value="3-OXO-5-ALPHA-STEROID 4-DEHYDROGENASE"/>
    <property type="match status" value="1"/>
</dbReference>
<dbReference type="InterPro" id="IPR010721">
    <property type="entry name" value="UstE-like"/>
</dbReference>
<dbReference type="AlphaFoldDB" id="A0A6U4VKI2"/>
<keyword evidence="2" id="KW-0472">Membrane</keyword>
<name>A0A6U4VKI2_HEMAN</name>
<reference evidence="4" key="1">
    <citation type="submission" date="2021-01" db="EMBL/GenBank/DDBJ databases">
        <authorList>
            <person name="Corre E."/>
            <person name="Pelletier E."/>
            <person name="Niang G."/>
            <person name="Scheremetjew M."/>
            <person name="Finn R."/>
            <person name="Kale V."/>
            <person name="Holt S."/>
            <person name="Cochrane G."/>
            <person name="Meng A."/>
            <person name="Brown T."/>
            <person name="Cohen L."/>
        </authorList>
    </citation>
    <scope>NUCLEOTIDE SEQUENCE</scope>
    <source>
        <strain evidence="3">CCMP441</strain>
        <strain evidence="4">CCMP644</strain>
    </source>
</reference>
<gene>
    <name evidence="4" type="ORF">HAND00432_LOCUS12472</name>
    <name evidence="3" type="ORF">HAND1043_LOCUS11831</name>
</gene>
<feature type="transmembrane region" description="Helical" evidence="2">
    <location>
        <begin position="69"/>
        <end position="89"/>
    </location>
</feature>
<accession>A0A6U4VKI2</accession>
<sequence length="334" mass="36912">MFCETEVLDGYFMGLCALVTVAMQVSFFIIAAYYKFDKVTDFAGGTNFMLLALLTMVLGGTYYPRQVLLTVSVMVWGTRLSGYLLYRIIVTGKDERFDDKNRGFSLEFAAFWVFQAVWVMTVSSPVVLVNSQCQASANTPLGVTDWVGFGIFALGLVIETVSDQQKFNFRNNPANKGKWCAVGLWSVSRHPNYFGEIILWWGVYITCSAVFVGGMWASIVGPLFITLLLLFVSGVPLLEDSSDKKHGMKPEYREYKKRVSCLVPLPQSLYGSLPLSFKAIILFEWAMYSRELRKLDESPPSDEAKASGIGRGEAKGGADGEGLEAPLSEGGDAV</sequence>
<keyword evidence="2" id="KW-0812">Transmembrane</keyword>